<dbReference type="HOGENOM" id="CLU_1708509_0_0_1"/>
<dbReference type="AlphaFoldDB" id="A0A0C9V6M5"/>
<dbReference type="EMBL" id="KN839864">
    <property type="protein sequence ID" value="KIJ61259.1"/>
    <property type="molecule type" value="Genomic_DNA"/>
</dbReference>
<feature type="region of interest" description="Disordered" evidence="1">
    <location>
        <begin position="125"/>
        <end position="154"/>
    </location>
</feature>
<protein>
    <submittedName>
        <fullName evidence="2">Uncharacterized protein</fullName>
    </submittedName>
</protein>
<feature type="compositionally biased region" description="Acidic residues" evidence="1">
    <location>
        <begin position="140"/>
        <end position="154"/>
    </location>
</feature>
<evidence type="ECO:0000313" key="2">
    <source>
        <dbReference type="EMBL" id="KIJ61259.1"/>
    </source>
</evidence>
<proteinExistence type="predicted"/>
<dbReference type="Proteomes" id="UP000053820">
    <property type="component" value="Unassembled WGS sequence"/>
</dbReference>
<accession>A0A0C9V6M5</accession>
<dbReference type="OrthoDB" id="3012326at2759"/>
<feature type="compositionally biased region" description="Basic and acidic residues" evidence="1">
    <location>
        <begin position="125"/>
        <end position="139"/>
    </location>
</feature>
<organism evidence="2 3">
    <name type="scientific">Hydnomerulius pinastri MD-312</name>
    <dbReference type="NCBI Taxonomy" id="994086"/>
    <lineage>
        <taxon>Eukaryota</taxon>
        <taxon>Fungi</taxon>
        <taxon>Dikarya</taxon>
        <taxon>Basidiomycota</taxon>
        <taxon>Agaricomycotina</taxon>
        <taxon>Agaricomycetes</taxon>
        <taxon>Agaricomycetidae</taxon>
        <taxon>Boletales</taxon>
        <taxon>Boletales incertae sedis</taxon>
        <taxon>Leucogyrophana</taxon>
    </lineage>
</organism>
<evidence type="ECO:0000313" key="3">
    <source>
        <dbReference type="Proteomes" id="UP000053820"/>
    </source>
</evidence>
<sequence>HTRNGWQPICWGYFDDSDGNYGRDWRRVEVGGLELYKEGVLDIYEAMFGALEEPDSSDEAAVLEYREKLVLGVRLLLAALGVDYRIACTDEEEDERPDDYMLEGLSDRWIARGVRKACGFQLKKDPDAEKHGKEEREEEAKGDEDEDEDEFYGD</sequence>
<name>A0A0C9V6M5_9AGAM</name>
<feature type="non-terminal residue" evidence="2">
    <location>
        <position position="1"/>
    </location>
</feature>
<evidence type="ECO:0000256" key="1">
    <source>
        <dbReference type="SAM" id="MobiDB-lite"/>
    </source>
</evidence>
<feature type="non-terminal residue" evidence="2">
    <location>
        <position position="154"/>
    </location>
</feature>
<keyword evidence="3" id="KW-1185">Reference proteome</keyword>
<reference evidence="2 3" key="1">
    <citation type="submission" date="2014-04" db="EMBL/GenBank/DDBJ databases">
        <title>Evolutionary Origins and Diversification of the Mycorrhizal Mutualists.</title>
        <authorList>
            <consortium name="DOE Joint Genome Institute"/>
            <consortium name="Mycorrhizal Genomics Consortium"/>
            <person name="Kohler A."/>
            <person name="Kuo A."/>
            <person name="Nagy L.G."/>
            <person name="Floudas D."/>
            <person name="Copeland A."/>
            <person name="Barry K.W."/>
            <person name="Cichocki N."/>
            <person name="Veneault-Fourrey C."/>
            <person name="LaButti K."/>
            <person name="Lindquist E.A."/>
            <person name="Lipzen A."/>
            <person name="Lundell T."/>
            <person name="Morin E."/>
            <person name="Murat C."/>
            <person name="Riley R."/>
            <person name="Ohm R."/>
            <person name="Sun H."/>
            <person name="Tunlid A."/>
            <person name="Henrissat B."/>
            <person name="Grigoriev I.V."/>
            <person name="Hibbett D.S."/>
            <person name="Martin F."/>
        </authorList>
    </citation>
    <scope>NUCLEOTIDE SEQUENCE [LARGE SCALE GENOMIC DNA]</scope>
    <source>
        <strain evidence="2 3">MD-312</strain>
    </source>
</reference>
<gene>
    <name evidence="2" type="ORF">HYDPIDRAFT_50749</name>
</gene>